<sequence length="74" mass="8493">MQGVDIPPHPKKMRLSINKAYIQANYTNELDNVQGLMLEPQSALEHNSNTNSSRNKKNPYNALSHIFHTCNNNW</sequence>
<protein>
    <submittedName>
        <fullName evidence="1">Uncharacterized protein</fullName>
    </submittedName>
</protein>
<accession>A0A0S3SIJ2</accession>
<proteinExistence type="predicted"/>
<evidence type="ECO:0000313" key="1">
    <source>
        <dbReference type="EMBL" id="BAT92631.1"/>
    </source>
</evidence>
<organism evidence="1 2">
    <name type="scientific">Vigna angularis var. angularis</name>
    <dbReference type="NCBI Taxonomy" id="157739"/>
    <lineage>
        <taxon>Eukaryota</taxon>
        <taxon>Viridiplantae</taxon>
        <taxon>Streptophyta</taxon>
        <taxon>Embryophyta</taxon>
        <taxon>Tracheophyta</taxon>
        <taxon>Spermatophyta</taxon>
        <taxon>Magnoliopsida</taxon>
        <taxon>eudicotyledons</taxon>
        <taxon>Gunneridae</taxon>
        <taxon>Pentapetalae</taxon>
        <taxon>rosids</taxon>
        <taxon>fabids</taxon>
        <taxon>Fabales</taxon>
        <taxon>Fabaceae</taxon>
        <taxon>Papilionoideae</taxon>
        <taxon>50 kb inversion clade</taxon>
        <taxon>NPAAA clade</taxon>
        <taxon>indigoferoid/millettioid clade</taxon>
        <taxon>Phaseoleae</taxon>
        <taxon>Vigna</taxon>
    </lineage>
</organism>
<keyword evidence="2" id="KW-1185">Reference proteome</keyword>
<dbReference type="EMBL" id="AP015040">
    <property type="protein sequence ID" value="BAT92631.1"/>
    <property type="molecule type" value="Genomic_DNA"/>
</dbReference>
<gene>
    <name evidence="1" type="primary">Vigan.07G140200</name>
    <name evidence="1" type="ORF">VIGAN_07140200</name>
</gene>
<dbReference type="AlphaFoldDB" id="A0A0S3SIJ2"/>
<reference evidence="1 2" key="1">
    <citation type="journal article" date="2015" name="Sci. Rep.">
        <title>The power of single molecule real-time sequencing technology in the de novo assembly of a eukaryotic genome.</title>
        <authorList>
            <person name="Sakai H."/>
            <person name="Naito K."/>
            <person name="Ogiso-Tanaka E."/>
            <person name="Takahashi Y."/>
            <person name="Iseki K."/>
            <person name="Muto C."/>
            <person name="Satou K."/>
            <person name="Teruya K."/>
            <person name="Shiroma A."/>
            <person name="Shimoji M."/>
            <person name="Hirano T."/>
            <person name="Itoh T."/>
            <person name="Kaga A."/>
            <person name="Tomooka N."/>
        </authorList>
    </citation>
    <scope>NUCLEOTIDE SEQUENCE [LARGE SCALE GENOMIC DNA]</scope>
    <source>
        <strain evidence="2">cv. Shumari</strain>
    </source>
</reference>
<evidence type="ECO:0000313" key="2">
    <source>
        <dbReference type="Proteomes" id="UP000291084"/>
    </source>
</evidence>
<name>A0A0S3SIJ2_PHAAN</name>
<dbReference type="Proteomes" id="UP000291084">
    <property type="component" value="Chromosome 7"/>
</dbReference>